<feature type="domain" description="UspA" evidence="2">
    <location>
        <begin position="151"/>
        <end position="283"/>
    </location>
</feature>
<keyword evidence="4" id="KW-1185">Reference proteome</keyword>
<accession>A0A919N002</accession>
<comment type="caution">
    <text evidence="3">The sequence shown here is derived from an EMBL/GenBank/DDBJ whole genome shotgun (WGS) entry which is preliminary data.</text>
</comment>
<name>A0A919N002_9ACTN</name>
<dbReference type="Proteomes" id="UP000636960">
    <property type="component" value="Unassembled WGS sequence"/>
</dbReference>
<evidence type="ECO:0000313" key="4">
    <source>
        <dbReference type="Proteomes" id="UP000636960"/>
    </source>
</evidence>
<dbReference type="PANTHER" id="PTHR46553:SF3">
    <property type="entry name" value="ADENINE NUCLEOTIDE ALPHA HYDROLASES-LIKE SUPERFAMILY PROTEIN"/>
    <property type="match status" value="1"/>
</dbReference>
<evidence type="ECO:0000256" key="1">
    <source>
        <dbReference type="ARBA" id="ARBA00008791"/>
    </source>
</evidence>
<evidence type="ECO:0000313" key="3">
    <source>
        <dbReference type="EMBL" id="GIF02189.1"/>
    </source>
</evidence>
<gene>
    <name evidence="3" type="ORF">Ari01nite_96530</name>
</gene>
<dbReference type="Gene3D" id="3.40.50.620">
    <property type="entry name" value="HUPs"/>
    <property type="match status" value="2"/>
</dbReference>
<dbReference type="InterPro" id="IPR006016">
    <property type="entry name" value="UspA"/>
</dbReference>
<dbReference type="PRINTS" id="PR01438">
    <property type="entry name" value="UNVRSLSTRESS"/>
</dbReference>
<reference evidence="3" key="1">
    <citation type="submission" date="2021-01" db="EMBL/GenBank/DDBJ databases">
        <title>Whole genome shotgun sequence of Actinoplanes rishiriensis NBRC 108556.</title>
        <authorList>
            <person name="Komaki H."/>
            <person name="Tamura T."/>
        </authorList>
    </citation>
    <scope>NUCLEOTIDE SEQUENCE</scope>
    <source>
        <strain evidence="3">NBRC 108556</strain>
    </source>
</reference>
<dbReference type="AlphaFoldDB" id="A0A919N002"/>
<comment type="similarity">
    <text evidence="1">Belongs to the universal stress protein A family.</text>
</comment>
<dbReference type="RefSeq" id="WP_203791261.1">
    <property type="nucleotide sequence ID" value="NZ_BOMV01000123.1"/>
</dbReference>
<dbReference type="InterPro" id="IPR014729">
    <property type="entry name" value="Rossmann-like_a/b/a_fold"/>
</dbReference>
<dbReference type="PANTHER" id="PTHR46553">
    <property type="entry name" value="ADENINE NUCLEOTIDE ALPHA HYDROLASES-LIKE SUPERFAMILY PROTEIN"/>
    <property type="match status" value="1"/>
</dbReference>
<evidence type="ECO:0000259" key="2">
    <source>
        <dbReference type="Pfam" id="PF00582"/>
    </source>
</evidence>
<organism evidence="3 4">
    <name type="scientific">Paractinoplanes rishiriensis</name>
    <dbReference type="NCBI Taxonomy" id="1050105"/>
    <lineage>
        <taxon>Bacteria</taxon>
        <taxon>Bacillati</taxon>
        <taxon>Actinomycetota</taxon>
        <taxon>Actinomycetes</taxon>
        <taxon>Micromonosporales</taxon>
        <taxon>Micromonosporaceae</taxon>
        <taxon>Paractinoplanes</taxon>
    </lineage>
</organism>
<proteinExistence type="inferred from homology"/>
<dbReference type="EMBL" id="BOMV01000123">
    <property type="protein sequence ID" value="GIF02189.1"/>
    <property type="molecule type" value="Genomic_DNA"/>
</dbReference>
<dbReference type="InterPro" id="IPR006015">
    <property type="entry name" value="Universal_stress_UspA"/>
</dbReference>
<protein>
    <submittedName>
        <fullName evidence="3">Universal stress protein</fullName>
    </submittedName>
</protein>
<dbReference type="SUPFAM" id="SSF52402">
    <property type="entry name" value="Adenine nucleotide alpha hydrolases-like"/>
    <property type="match status" value="2"/>
</dbReference>
<dbReference type="Pfam" id="PF00582">
    <property type="entry name" value="Usp"/>
    <property type="match status" value="2"/>
</dbReference>
<sequence length="285" mass="29818">MTTRRIVVGYDRSDDAKAAAAWALDEASRTGAPVEFLYAYEWPVWAPTASMVPATSIWPDGETDRAIKDTLNTAVADAKQNFPAVRTTLSLVYADAAVTLIDRSAEASLVVLGSRGHSAVAGLLGSVSAAVSAHAHCPVVVVRGQPAGGPVVAGVDDSASARSAAFFAADQALARRAPLRLLRAWKPVTGLWEATPLVTRQVTSTERQSFDELVAIVRDKYPGLEIVADAVVDHPADALAKASATAQLLVVGSRGRGAVRSALLGSVSQHLLRHSACTVVVIHNA</sequence>
<feature type="domain" description="UspA" evidence="2">
    <location>
        <begin position="4"/>
        <end position="143"/>
    </location>
</feature>